<evidence type="ECO:0000313" key="4">
    <source>
        <dbReference type="Proteomes" id="UP001141327"/>
    </source>
</evidence>
<dbReference type="SMART" id="SM01273">
    <property type="entry name" value="Mago-bind"/>
    <property type="match status" value="1"/>
</dbReference>
<name>A0ABQ8ULR1_9EUKA</name>
<feature type="compositionally biased region" description="Basic residues" evidence="1">
    <location>
        <begin position="204"/>
        <end position="214"/>
    </location>
</feature>
<comment type="caution">
    <text evidence="3">The sequence shown here is derived from an EMBL/GenBank/DDBJ whole genome shotgun (WGS) entry which is preliminary data.</text>
</comment>
<dbReference type="PANTHER" id="PTHR22959:SF0">
    <property type="entry name" value="PARTNER OF Y14 AND MAGO"/>
    <property type="match status" value="1"/>
</dbReference>
<keyword evidence="4" id="KW-1185">Reference proteome</keyword>
<feature type="domain" description="WIBG Mago-binding" evidence="2">
    <location>
        <begin position="16"/>
        <end position="42"/>
    </location>
</feature>
<feature type="compositionally biased region" description="Pro residues" evidence="1">
    <location>
        <begin position="144"/>
        <end position="155"/>
    </location>
</feature>
<organism evidence="3 4">
    <name type="scientific">Paratrimastix pyriformis</name>
    <dbReference type="NCBI Taxonomy" id="342808"/>
    <lineage>
        <taxon>Eukaryota</taxon>
        <taxon>Metamonada</taxon>
        <taxon>Preaxostyla</taxon>
        <taxon>Paratrimastigidae</taxon>
        <taxon>Paratrimastix</taxon>
    </lineage>
</organism>
<feature type="compositionally biased region" description="Basic and acidic residues" evidence="1">
    <location>
        <begin position="112"/>
        <end position="123"/>
    </location>
</feature>
<dbReference type="InterPro" id="IPR015362">
    <property type="entry name" value="WIBG_mago-bd"/>
</dbReference>
<accession>A0ABQ8ULR1</accession>
<feature type="compositionally biased region" description="Pro residues" evidence="1">
    <location>
        <begin position="171"/>
        <end position="186"/>
    </location>
</feature>
<evidence type="ECO:0000256" key="1">
    <source>
        <dbReference type="SAM" id="MobiDB-lite"/>
    </source>
</evidence>
<dbReference type="EMBL" id="JAPMOS010000024">
    <property type="protein sequence ID" value="KAJ4458911.1"/>
    <property type="molecule type" value="Genomic_DNA"/>
</dbReference>
<gene>
    <name evidence="3" type="ORF">PAPYR_5185</name>
</gene>
<dbReference type="PANTHER" id="PTHR22959">
    <property type="entry name" value="PYM PROTEIN"/>
    <property type="match status" value="1"/>
</dbReference>
<feature type="region of interest" description="Disordered" evidence="1">
    <location>
        <begin position="100"/>
        <end position="237"/>
    </location>
</feature>
<dbReference type="InterPro" id="IPR036348">
    <property type="entry name" value="WIBG_N_sf"/>
</dbReference>
<dbReference type="Proteomes" id="UP001141327">
    <property type="component" value="Unassembled WGS sequence"/>
</dbReference>
<evidence type="ECO:0000259" key="2">
    <source>
        <dbReference type="SMART" id="SM01273"/>
    </source>
</evidence>
<sequence>MQEEWSAPAPEQVQAKYTVVRGSMRPDGTFRKDVRVKAGYMPQEEVAAYVAPGRTRQRLIDAGFVPGGIPKQSIDVNMMHVPASIQRMIAAQKAGVYDNIEDPSIPRKSKAEKKQEKKLDKRQVPQGEAFDIGDFQLPPSGASAPPPPPPPPSQPKKPRAPKAKPTAAPTPAEPAVPTPAPAPAPAPEEEPASAPASAEDEAAKKRRQLKKKLKQARDLQTQLAAHPEQRPDPDQQRKVAAIGELEAQLAALGM</sequence>
<evidence type="ECO:0000313" key="3">
    <source>
        <dbReference type="EMBL" id="KAJ4458911.1"/>
    </source>
</evidence>
<reference evidence="3" key="1">
    <citation type="journal article" date="2022" name="bioRxiv">
        <title>Genomics of Preaxostyla Flagellates Illuminates Evolutionary Transitions and the Path Towards Mitochondrial Loss.</title>
        <authorList>
            <person name="Novak L.V.F."/>
            <person name="Treitli S.C."/>
            <person name="Pyrih J."/>
            <person name="Halakuc P."/>
            <person name="Pipaliya S.V."/>
            <person name="Vacek V."/>
            <person name="Brzon O."/>
            <person name="Soukal P."/>
            <person name="Eme L."/>
            <person name="Dacks J.B."/>
            <person name="Karnkowska A."/>
            <person name="Elias M."/>
            <person name="Hampl V."/>
        </authorList>
    </citation>
    <scope>NUCLEOTIDE SEQUENCE</scope>
    <source>
        <strain evidence="3">RCP-MX</strain>
    </source>
</reference>
<feature type="compositionally biased region" description="Basic and acidic residues" evidence="1">
    <location>
        <begin position="227"/>
        <end position="237"/>
    </location>
</feature>
<proteinExistence type="predicted"/>
<dbReference type="InterPro" id="IPR039333">
    <property type="entry name" value="PYM1"/>
</dbReference>
<dbReference type="SUPFAM" id="SSF101931">
    <property type="entry name" value="Pym (Within the bgcn gene intron protein, WIBG), N-terminal domain"/>
    <property type="match status" value="1"/>
</dbReference>
<protein>
    <recommendedName>
        <fullName evidence="2">WIBG Mago-binding domain-containing protein</fullName>
    </recommendedName>
</protein>
<dbReference type="Pfam" id="PF09282">
    <property type="entry name" value="Mago-bind"/>
    <property type="match status" value="1"/>
</dbReference>